<evidence type="ECO:0000256" key="3">
    <source>
        <dbReference type="ARBA" id="ARBA00022840"/>
    </source>
</evidence>
<evidence type="ECO:0000259" key="5">
    <source>
        <dbReference type="PROSITE" id="PS50893"/>
    </source>
</evidence>
<evidence type="ECO:0000313" key="7">
    <source>
        <dbReference type="EMBL" id="SYZ33412.1"/>
    </source>
</evidence>
<dbReference type="EC" id="3.6.3.27" evidence="7"/>
<evidence type="ECO:0000313" key="6">
    <source>
        <dbReference type="EMBL" id="RLP09047.1"/>
    </source>
</evidence>
<dbReference type="CDD" id="cd03260">
    <property type="entry name" value="ABC_PstB_phosphate_transporter"/>
    <property type="match status" value="1"/>
</dbReference>
<accession>A0A383S776</accession>
<keyword evidence="2" id="KW-0547">Nucleotide-binding</keyword>
<dbReference type="EMBL" id="RCIW01000011">
    <property type="protein sequence ID" value="RLP09047.1"/>
    <property type="molecule type" value="Genomic_DNA"/>
</dbReference>
<dbReference type="RefSeq" id="WP_119161765.1">
    <property type="nucleotide sequence ID" value="NZ_LR134442.1"/>
</dbReference>
<evidence type="ECO:0000313" key="8">
    <source>
        <dbReference type="Proteomes" id="UP000263928"/>
    </source>
</evidence>
<keyword evidence="3 6" id="KW-0067">ATP-binding</keyword>
<keyword evidence="8" id="KW-1185">Reference proteome</keyword>
<name>A0A383S776_9ACTN</name>
<dbReference type="PANTHER" id="PTHR43423:SF1">
    <property type="entry name" value="ABC TRANSPORTER I FAMILY MEMBER 17"/>
    <property type="match status" value="1"/>
</dbReference>
<organism evidence="7 8">
    <name type="scientific">Propionibacterium australiense</name>
    <dbReference type="NCBI Taxonomy" id="119981"/>
    <lineage>
        <taxon>Bacteria</taxon>
        <taxon>Bacillati</taxon>
        <taxon>Actinomycetota</taxon>
        <taxon>Actinomycetes</taxon>
        <taxon>Propionibacteriales</taxon>
        <taxon>Propionibacteriaceae</taxon>
        <taxon>Propionibacterium</taxon>
    </lineage>
</organism>
<dbReference type="InterPro" id="IPR027417">
    <property type="entry name" value="P-loop_NTPase"/>
</dbReference>
<dbReference type="Proteomes" id="UP000263928">
    <property type="component" value="Unassembled WGS sequence"/>
</dbReference>
<dbReference type="AlphaFoldDB" id="A0A383S776"/>
<dbReference type="InterPro" id="IPR003439">
    <property type="entry name" value="ABC_transporter-like_ATP-bd"/>
</dbReference>
<evidence type="ECO:0000256" key="2">
    <source>
        <dbReference type="ARBA" id="ARBA00022741"/>
    </source>
</evidence>
<dbReference type="InterPro" id="IPR017871">
    <property type="entry name" value="ABC_transporter-like_CS"/>
</dbReference>
<dbReference type="Gene3D" id="3.40.50.300">
    <property type="entry name" value="P-loop containing nucleotide triphosphate hydrolases"/>
    <property type="match status" value="1"/>
</dbReference>
<dbReference type="OrthoDB" id="9806471at2"/>
<keyword evidence="4" id="KW-1278">Translocase</keyword>
<dbReference type="PANTHER" id="PTHR43423">
    <property type="entry name" value="ABC TRANSPORTER I FAMILY MEMBER 17"/>
    <property type="match status" value="1"/>
</dbReference>
<feature type="domain" description="ABC transporter" evidence="5">
    <location>
        <begin position="5"/>
        <end position="248"/>
    </location>
</feature>
<dbReference type="GO" id="GO:0016020">
    <property type="term" value="C:membrane"/>
    <property type="evidence" value="ECO:0007669"/>
    <property type="project" value="InterPro"/>
</dbReference>
<protein>
    <submittedName>
        <fullName evidence="7">ABC transporter</fullName>
        <ecNumber evidence="7">3.6.1.3</ecNumber>
        <ecNumber evidence="7">3.6.3.27</ecNumber>
    </submittedName>
    <submittedName>
        <fullName evidence="6">ATP-binding cassette domain-containing protein</fullName>
    </submittedName>
</protein>
<dbReference type="GO" id="GO:0035435">
    <property type="term" value="P:phosphate ion transmembrane transport"/>
    <property type="evidence" value="ECO:0007669"/>
    <property type="project" value="InterPro"/>
</dbReference>
<evidence type="ECO:0000256" key="4">
    <source>
        <dbReference type="ARBA" id="ARBA00022967"/>
    </source>
</evidence>
<gene>
    <name evidence="6" type="ORF">D7U36_07875</name>
    <name evidence="7" type="ORF">PROPAUS_1331</name>
</gene>
<keyword evidence="7" id="KW-0378">Hydrolase</keyword>
<reference evidence="6 9" key="3">
    <citation type="submission" date="2018-10" db="EMBL/GenBank/DDBJ databases">
        <title>Propionibacterium australiense Genome Sequencing and Assembly.</title>
        <authorList>
            <person name="Bernier A.-M."/>
            <person name="Bernard K."/>
        </authorList>
    </citation>
    <scope>NUCLEOTIDE SEQUENCE [LARGE SCALE GENOMIC DNA]</scope>
    <source>
        <strain evidence="6 9">NML98A078</strain>
    </source>
</reference>
<dbReference type="GO" id="GO:0005315">
    <property type="term" value="F:phosphate transmembrane transporter activity"/>
    <property type="evidence" value="ECO:0007669"/>
    <property type="project" value="InterPro"/>
</dbReference>
<sequence>MARRVELRHLSARYGALTAVQDVSMTIEPRSVTAFIGPSGCGKSTMLRAMNRMLELIPNARVEGRVLLDGTNIYGRMVDPVRVRRTVGMVYQQPNPFPTMSIRDNVLAGVHLTNRRLGRAEADTVVETCLRSTNLWEEVRERLDEPATGLSGGQQRRLCIARAVAVEPEVLLLDEPCSALDPISTQTIEELIGRLREDRTVVIVTHNMRQAARVSERTAFFSTDGPGTPGRLVEYDDTATVFSNPRHQQTEDYITGRLG</sequence>
<dbReference type="InterPro" id="IPR003593">
    <property type="entry name" value="AAA+_ATPase"/>
</dbReference>
<proteinExistence type="predicted"/>
<dbReference type="SMART" id="SM00382">
    <property type="entry name" value="AAA"/>
    <property type="match status" value="1"/>
</dbReference>
<dbReference type="EMBL" id="UNQJ01000008">
    <property type="protein sequence ID" value="SYZ33412.1"/>
    <property type="molecule type" value="Genomic_DNA"/>
</dbReference>
<dbReference type="Proteomes" id="UP000279336">
    <property type="component" value="Unassembled WGS sequence"/>
</dbReference>
<evidence type="ECO:0000313" key="9">
    <source>
        <dbReference type="Proteomes" id="UP000279336"/>
    </source>
</evidence>
<evidence type="ECO:0000256" key="1">
    <source>
        <dbReference type="ARBA" id="ARBA00022448"/>
    </source>
</evidence>
<reference evidence="8" key="1">
    <citation type="submission" date="2018-08" db="EMBL/GenBank/DDBJ databases">
        <authorList>
            <person name="Hornung B."/>
        </authorList>
    </citation>
    <scope>NUCLEOTIDE SEQUENCE [LARGE SCALE GENOMIC DNA]</scope>
</reference>
<dbReference type="EC" id="3.6.1.3" evidence="7"/>
<dbReference type="Pfam" id="PF00005">
    <property type="entry name" value="ABC_tran"/>
    <property type="match status" value="1"/>
</dbReference>
<reference evidence="7" key="2">
    <citation type="submission" date="2018-08" db="EMBL/GenBank/DDBJ databases">
        <authorList>
            <person name="Ferrada E.E."/>
            <person name="Latorre B.A."/>
        </authorList>
    </citation>
    <scope>NUCLEOTIDE SEQUENCE [LARGE SCALE GENOMIC DNA]</scope>
    <source>
        <strain evidence="7">Propionibacterium_australiense1</strain>
    </source>
</reference>
<dbReference type="GO" id="GO:0016887">
    <property type="term" value="F:ATP hydrolysis activity"/>
    <property type="evidence" value="ECO:0007669"/>
    <property type="project" value="InterPro"/>
</dbReference>
<dbReference type="PROSITE" id="PS00211">
    <property type="entry name" value="ABC_TRANSPORTER_1"/>
    <property type="match status" value="1"/>
</dbReference>
<dbReference type="PROSITE" id="PS50893">
    <property type="entry name" value="ABC_TRANSPORTER_2"/>
    <property type="match status" value="1"/>
</dbReference>
<keyword evidence="1" id="KW-0813">Transport</keyword>
<dbReference type="InterPro" id="IPR005670">
    <property type="entry name" value="PstB-like"/>
</dbReference>
<dbReference type="GO" id="GO:0005524">
    <property type="term" value="F:ATP binding"/>
    <property type="evidence" value="ECO:0007669"/>
    <property type="project" value="UniProtKB-KW"/>
</dbReference>
<dbReference type="SUPFAM" id="SSF52540">
    <property type="entry name" value="P-loop containing nucleoside triphosphate hydrolases"/>
    <property type="match status" value="1"/>
</dbReference>